<evidence type="ECO:0000313" key="2">
    <source>
        <dbReference type="EMBL" id="EFW29066.1"/>
    </source>
</evidence>
<accession>E7N425</accession>
<dbReference type="EMBL" id="AECV01000041">
    <property type="protein sequence ID" value="EFW29066.1"/>
    <property type="molecule type" value="Genomic_DNA"/>
</dbReference>
<evidence type="ECO:0000313" key="3">
    <source>
        <dbReference type="Proteomes" id="UP000004633"/>
    </source>
</evidence>
<dbReference type="STRING" id="749551.HMPREF9555_01766"/>
<name>E7N425_9FIRM</name>
<comment type="caution">
    <text evidence="2">The sequence shown here is derived from an EMBL/GenBank/DDBJ whole genome shotgun (WGS) entry which is preliminary data.</text>
</comment>
<dbReference type="RefSeq" id="WP_009350414.1">
    <property type="nucleotide sequence ID" value="NZ_GL638151.1"/>
</dbReference>
<gene>
    <name evidence="2" type="ORF">HMPREF9555_01766</name>
</gene>
<organism evidence="2 3">
    <name type="scientific">Selenomonas artemidis F0399</name>
    <dbReference type="NCBI Taxonomy" id="749551"/>
    <lineage>
        <taxon>Bacteria</taxon>
        <taxon>Bacillati</taxon>
        <taxon>Bacillota</taxon>
        <taxon>Negativicutes</taxon>
        <taxon>Selenomonadales</taxon>
        <taxon>Selenomonadaceae</taxon>
        <taxon>Selenomonas</taxon>
    </lineage>
</organism>
<keyword evidence="3" id="KW-1185">Reference proteome</keyword>
<dbReference type="AlphaFoldDB" id="E7N425"/>
<feature type="domain" description="dATP/dGTP diphosphohydrolase N-terminal" evidence="1">
    <location>
        <begin position="35"/>
        <end position="114"/>
    </location>
</feature>
<dbReference type="HOGENOM" id="CLU_164793_1_0_9"/>
<proteinExistence type="predicted"/>
<dbReference type="Pfam" id="PF18909">
    <property type="entry name" value="dGTP_diPhyd_N"/>
    <property type="match status" value="1"/>
</dbReference>
<protein>
    <recommendedName>
        <fullName evidence="1">dATP/dGTP diphosphohydrolase N-terminal domain-containing protein</fullName>
    </recommendedName>
</protein>
<reference evidence="2 3" key="1">
    <citation type="submission" date="2010-08" db="EMBL/GenBank/DDBJ databases">
        <authorList>
            <person name="Weinstock G."/>
            <person name="Sodergren E."/>
            <person name="Clifton S."/>
            <person name="Fulton L."/>
            <person name="Fulton B."/>
            <person name="Courtney L."/>
            <person name="Fronick C."/>
            <person name="Harrison M."/>
            <person name="Strong C."/>
            <person name="Farmer C."/>
            <person name="Delahaunty K."/>
            <person name="Markovic C."/>
            <person name="Hall O."/>
            <person name="Minx P."/>
            <person name="Tomlinson C."/>
            <person name="Mitreva M."/>
            <person name="Hou S."/>
            <person name="Chen J."/>
            <person name="Wollam A."/>
            <person name="Pepin K.H."/>
            <person name="Johnson M."/>
            <person name="Bhonagiri V."/>
            <person name="Zhang X."/>
            <person name="Suruliraj S."/>
            <person name="Warren W."/>
            <person name="Chinwalla A."/>
            <person name="Mardis E.R."/>
            <person name="Wilson R.K."/>
        </authorList>
    </citation>
    <scope>NUCLEOTIDE SEQUENCE [LARGE SCALE GENOMIC DNA]</scope>
    <source>
        <strain evidence="2 3">F0399</strain>
    </source>
</reference>
<dbReference type="InterPro" id="IPR044038">
    <property type="entry name" value="dATP/dGTP_diPOhydrolase_N"/>
</dbReference>
<dbReference type="Proteomes" id="UP000004633">
    <property type="component" value="Unassembled WGS sequence"/>
</dbReference>
<sequence>MTSKAELDRLVRIREALEREAGVSETQGLEQYPQDEEQNEYRYIDYGWLDKVAAGLTAGARKHPGETWKKIPAREHAARALRHLSLYLAGDKSEPHLVNASMRCMMAFAMAEEAEGGAR</sequence>
<evidence type="ECO:0000259" key="1">
    <source>
        <dbReference type="Pfam" id="PF18909"/>
    </source>
</evidence>